<dbReference type="GO" id="GO:0071973">
    <property type="term" value="P:bacterial-type flagellum-dependent cell motility"/>
    <property type="evidence" value="ECO:0007669"/>
    <property type="project" value="InterPro"/>
</dbReference>
<evidence type="ECO:0000256" key="2">
    <source>
        <dbReference type="ARBA" id="ARBA00010004"/>
    </source>
</evidence>
<sequence length="155" mass="18582">MAAFRFRLEPYRRMVNHDKERAQIEFSLKMAKVREAREILDSIRQEFYKATRELETRLEEGMGTVEYRIWAERIDFLRGEQNRLEAVLRERELEAEQAKHKLLEAYVQERLVERLRERAIAEHQKLEARKLQEELDDMCASRKGLTWGLEGEGTS</sequence>
<dbReference type="InterPro" id="IPR012823">
    <property type="entry name" value="Flagell_FliJ"/>
</dbReference>
<evidence type="ECO:0000256" key="1">
    <source>
        <dbReference type="ARBA" id="ARBA00004413"/>
    </source>
</evidence>
<gene>
    <name evidence="12" type="ORF">ENJ63_03440</name>
</gene>
<evidence type="ECO:0000256" key="5">
    <source>
        <dbReference type="ARBA" id="ARBA00022475"/>
    </source>
</evidence>
<keyword evidence="8" id="KW-0653">Protein transport</keyword>
<protein>
    <recommendedName>
        <fullName evidence="3">Flagellar FliJ protein</fullName>
    </recommendedName>
</protein>
<proteinExistence type="inferred from homology"/>
<evidence type="ECO:0000256" key="8">
    <source>
        <dbReference type="ARBA" id="ARBA00022927"/>
    </source>
</evidence>
<dbReference type="Pfam" id="PF02050">
    <property type="entry name" value="FliJ"/>
    <property type="match status" value="1"/>
</dbReference>
<evidence type="ECO:0000256" key="11">
    <source>
        <dbReference type="SAM" id="Coils"/>
    </source>
</evidence>
<feature type="coiled-coil region" evidence="11">
    <location>
        <begin position="81"/>
        <end position="141"/>
    </location>
</feature>
<comment type="similarity">
    <text evidence="2">Belongs to the FliJ family.</text>
</comment>
<comment type="caution">
    <text evidence="12">The sequence shown here is derived from an EMBL/GenBank/DDBJ whole genome shotgun (WGS) entry which is preliminary data.</text>
</comment>
<dbReference type="InterPro" id="IPR053716">
    <property type="entry name" value="Flag_assembly_chemotaxis_eff"/>
</dbReference>
<dbReference type="GO" id="GO:0005886">
    <property type="term" value="C:plasma membrane"/>
    <property type="evidence" value="ECO:0007669"/>
    <property type="project" value="UniProtKB-SubCell"/>
</dbReference>
<keyword evidence="11" id="KW-0175">Coiled coil</keyword>
<comment type="subcellular location">
    <subcellularLocation>
        <location evidence="1">Cell membrane</location>
        <topology evidence="1">Peripheral membrane protein</topology>
        <orientation evidence="1">Cytoplasmic side</orientation>
    </subcellularLocation>
</comment>
<evidence type="ECO:0000256" key="6">
    <source>
        <dbReference type="ARBA" id="ARBA00022500"/>
    </source>
</evidence>
<name>A0A7V2SYF7_9BACT</name>
<evidence type="ECO:0000256" key="3">
    <source>
        <dbReference type="ARBA" id="ARBA00020392"/>
    </source>
</evidence>
<dbReference type="GO" id="GO:0015031">
    <property type="term" value="P:protein transport"/>
    <property type="evidence" value="ECO:0007669"/>
    <property type="project" value="UniProtKB-KW"/>
</dbReference>
<evidence type="ECO:0000256" key="4">
    <source>
        <dbReference type="ARBA" id="ARBA00022448"/>
    </source>
</evidence>
<keyword evidence="6" id="KW-0145">Chemotaxis</keyword>
<reference evidence="12" key="1">
    <citation type="journal article" date="2020" name="mSystems">
        <title>Genome- and Community-Level Interaction Insights into Carbon Utilization and Element Cycling Functions of Hydrothermarchaeota in Hydrothermal Sediment.</title>
        <authorList>
            <person name="Zhou Z."/>
            <person name="Liu Y."/>
            <person name="Xu W."/>
            <person name="Pan J."/>
            <person name="Luo Z.H."/>
            <person name="Li M."/>
        </authorList>
    </citation>
    <scope>NUCLEOTIDE SEQUENCE [LARGE SCALE GENOMIC DNA]</scope>
    <source>
        <strain evidence="12">HyVt-503</strain>
    </source>
</reference>
<accession>A0A7V2SYF7</accession>
<dbReference type="Gene3D" id="1.10.287.1700">
    <property type="match status" value="1"/>
</dbReference>
<dbReference type="GO" id="GO:0044781">
    <property type="term" value="P:bacterial-type flagellum organization"/>
    <property type="evidence" value="ECO:0007669"/>
    <property type="project" value="UniProtKB-KW"/>
</dbReference>
<keyword evidence="10" id="KW-1006">Bacterial flagellum protein export</keyword>
<evidence type="ECO:0000256" key="10">
    <source>
        <dbReference type="ARBA" id="ARBA00023225"/>
    </source>
</evidence>
<keyword evidence="5" id="KW-1003">Cell membrane</keyword>
<dbReference type="GO" id="GO:0006935">
    <property type="term" value="P:chemotaxis"/>
    <property type="evidence" value="ECO:0007669"/>
    <property type="project" value="UniProtKB-KW"/>
</dbReference>
<dbReference type="EMBL" id="DRND01000271">
    <property type="protein sequence ID" value="HFC46914.1"/>
    <property type="molecule type" value="Genomic_DNA"/>
</dbReference>
<keyword evidence="9" id="KW-0472">Membrane</keyword>
<keyword evidence="4" id="KW-0813">Transport</keyword>
<dbReference type="GO" id="GO:0009288">
    <property type="term" value="C:bacterial-type flagellum"/>
    <property type="evidence" value="ECO:0007669"/>
    <property type="project" value="InterPro"/>
</dbReference>
<evidence type="ECO:0000313" key="12">
    <source>
        <dbReference type="EMBL" id="HFC46914.1"/>
    </source>
</evidence>
<evidence type="ECO:0000256" key="7">
    <source>
        <dbReference type="ARBA" id="ARBA00022795"/>
    </source>
</evidence>
<organism evidence="12">
    <name type="scientific">Dissulfuribacter thermophilus</name>
    <dbReference type="NCBI Taxonomy" id="1156395"/>
    <lineage>
        <taxon>Bacteria</taxon>
        <taxon>Pseudomonadati</taxon>
        <taxon>Thermodesulfobacteriota</taxon>
        <taxon>Dissulfuribacteria</taxon>
        <taxon>Dissulfuribacterales</taxon>
        <taxon>Dissulfuribacteraceae</taxon>
        <taxon>Dissulfuribacter</taxon>
    </lineage>
</organism>
<dbReference type="Proteomes" id="UP000885797">
    <property type="component" value="Unassembled WGS sequence"/>
</dbReference>
<evidence type="ECO:0000256" key="9">
    <source>
        <dbReference type="ARBA" id="ARBA00023136"/>
    </source>
</evidence>
<keyword evidence="7" id="KW-1005">Bacterial flagellum biogenesis</keyword>
<dbReference type="AlphaFoldDB" id="A0A7V2SYF7"/>